<evidence type="ECO:0000313" key="7">
    <source>
        <dbReference type="EMBL" id="GFE80409.1"/>
    </source>
</evidence>
<dbReference type="SUPFAM" id="SSF53649">
    <property type="entry name" value="Alkaline phosphatase-like"/>
    <property type="match status" value="1"/>
</dbReference>
<protein>
    <submittedName>
        <fullName evidence="7">Heparan N-sulfatase</fullName>
    </submittedName>
</protein>
<dbReference type="Proteomes" id="UP000445000">
    <property type="component" value="Unassembled WGS sequence"/>
</dbReference>
<dbReference type="EMBL" id="BLJN01000002">
    <property type="protein sequence ID" value="GFE80409.1"/>
    <property type="molecule type" value="Genomic_DNA"/>
</dbReference>
<keyword evidence="2" id="KW-0479">Metal-binding</keyword>
<evidence type="ECO:0000256" key="1">
    <source>
        <dbReference type="ARBA" id="ARBA00008779"/>
    </source>
</evidence>
<gene>
    <name evidence="7" type="ORF">GCM10011487_24090</name>
</gene>
<dbReference type="CDD" id="cd16027">
    <property type="entry name" value="SGSH"/>
    <property type="match status" value="1"/>
</dbReference>
<evidence type="ECO:0000256" key="3">
    <source>
        <dbReference type="ARBA" id="ARBA00022801"/>
    </source>
</evidence>
<dbReference type="AlphaFoldDB" id="A0A829YAV4"/>
<feature type="domain" description="Sulfatase N-terminal" evidence="6">
    <location>
        <begin position="29"/>
        <end position="313"/>
    </location>
</feature>
<accession>A0A829YAV4</accession>
<reference evidence="8" key="1">
    <citation type="submission" date="2020-01" db="EMBL/GenBank/DDBJ databases">
        <title>'Steroidobacter agaridevorans' sp. nov., agar-degrading bacteria isolated from rhizosphere soils.</title>
        <authorList>
            <person name="Ikenaga M."/>
            <person name="Kataoka M."/>
            <person name="Murouchi A."/>
            <person name="Katsuragi S."/>
            <person name="Sakai M."/>
        </authorList>
    </citation>
    <scope>NUCLEOTIDE SEQUENCE [LARGE SCALE GENOMIC DNA]</scope>
    <source>
        <strain evidence="8">YU21-B</strain>
    </source>
</reference>
<evidence type="ECO:0000313" key="8">
    <source>
        <dbReference type="Proteomes" id="UP000445000"/>
    </source>
</evidence>
<dbReference type="PANTHER" id="PTHR42693:SF53">
    <property type="entry name" value="ENDO-4-O-SULFATASE"/>
    <property type="match status" value="1"/>
</dbReference>
<dbReference type="PANTHER" id="PTHR42693">
    <property type="entry name" value="ARYLSULFATASE FAMILY MEMBER"/>
    <property type="match status" value="1"/>
</dbReference>
<dbReference type="InterPro" id="IPR024607">
    <property type="entry name" value="Sulfatase_CS"/>
</dbReference>
<keyword evidence="5" id="KW-0732">Signal</keyword>
<dbReference type="InterPro" id="IPR050738">
    <property type="entry name" value="Sulfatase"/>
</dbReference>
<evidence type="ECO:0000256" key="4">
    <source>
        <dbReference type="ARBA" id="ARBA00022837"/>
    </source>
</evidence>
<dbReference type="InterPro" id="IPR017850">
    <property type="entry name" value="Alkaline_phosphatase_core_sf"/>
</dbReference>
<dbReference type="GO" id="GO:0046872">
    <property type="term" value="F:metal ion binding"/>
    <property type="evidence" value="ECO:0007669"/>
    <property type="project" value="UniProtKB-KW"/>
</dbReference>
<keyword evidence="8" id="KW-1185">Reference proteome</keyword>
<proteinExistence type="inferred from homology"/>
<dbReference type="Gene3D" id="3.40.720.10">
    <property type="entry name" value="Alkaline Phosphatase, subunit A"/>
    <property type="match status" value="1"/>
</dbReference>
<sequence>MLADMRHYRWILLLCSLFATAAVAAPRSVLLIISDDQGRDLGVYGNPVLQTPILDGLASRGTLFTNAFATVSSCSPSRSVIYSGLYSHSNGMYGLAHDVHNQHYLPWVRTLPQILKAAGYATALVGKKHILPESALPFDAELAPEKPGVRDVAFMADEARKFMAANAGKPFLMIVGFSDPHRAAENFGNTQAWPSIKQVTYDPKKIPVPAHLPDVPEVRKDLADYYESISRLDSGIGLLLEGLKESGRADDTLVIFLSDNGRPFPGAKTTLYDEGIHLPLIVASPTQSKRGVKNDAMVSWVDIAPTILEWAGVPAPKEYKLQGRSLLPILDQSQPKGWDRVYASHGFHEVQQYYPMRALRTRQYKYITNLAAPLAFPIAGDIASSASWHAIEAKPSLGLGARSLDAFLHRPDEELYDLSKDPHELRNVANDPAYRQVMQTMRADMKKFQAETHDPWLPGTSSPFGHH</sequence>
<keyword evidence="3" id="KW-0378">Hydrolase</keyword>
<evidence type="ECO:0000256" key="5">
    <source>
        <dbReference type="SAM" id="SignalP"/>
    </source>
</evidence>
<evidence type="ECO:0000259" key="6">
    <source>
        <dbReference type="Pfam" id="PF00884"/>
    </source>
</evidence>
<dbReference type="PROSITE" id="PS00149">
    <property type="entry name" value="SULFATASE_2"/>
    <property type="match status" value="1"/>
</dbReference>
<dbReference type="Pfam" id="PF00884">
    <property type="entry name" value="Sulfatase"/>
    <property type="match status" value="1"/>
</dbReference>
<comment type="similarity">
    <text evidence="1">Belongs to the sulfatase family.</text>
</comment>
<name>A0A829YAV4_9GAMM</name>
<evidence type="ECO:0000256" key="2">
    <source>
        <dbReference type="ARBA" id="ARBA00022723"/>
    </source>
</evidence>
<feature type="chain" id="PRO_5032803041" evidence="5">
    <location>
        <begin position="25"/>
        <end position="467"/>
    </location>
</feature>
<dbReference type="InterPro" id="IPR000917">
    <property type="entry name" value="Sulfatase_N"/>
</dbReference>
<organism evidence="7 8">
    <name type="scientific">Steroidobacter agaridevorans</name>
    <dbReference type="NCBI Taxonomy" id="2695856"/>
    <lineage>
        <taxon>Bacteria</taxon>
        <taxon>Pseudomonadati</taxon>
        <taxon>Pseudomonadota</taxon>
        <taxon>Gammaproteobacteria</taxon>
        <taxon>Steroidobacterales</taxon>
        <taxon>Steroidobacteraceae</taxon>
        <taxon>Steroidobacter</taxon>
    </lineage>
</organism>
<comment type="caution">
    <text evidence="7">The sequence shown here is derived from an EMBL/GenBank/DDBJ whole genome shotgun (WGS) entry which is preliminary data.</text>
</comment>
<dbReference type="GO" id="GO:0004065">
    <property type="term" value="F:arylsulfatase activity"/>
    <property type="evidence" value="ECO:0007669"/>
    <property type="project" value="TreeGrafter"/>
</dbReference>
<keyword evidence="4" id="KW-0106">Calcium</keyword>
<feature type="signal peptide" evidence="5">
    <location>
        <begin position="1"/>
        <end position="24"/>
    </location>
</feature>